<comment type="caution">
    <text evidence="2">The sequence shown here is derived from an EMBL/GenBank/DDBJ whole genome shotgun (WGS) entry which is preliminary data.</text>
</comment>
<feature type="compositionally biased region" description="Polar residues" evidence="1">
    <location>
        <begin position="53"/>
        <end position="63"/>
    </location>
</feature>
<sequence length="109" mass="11743">MSPEYSIDINRNPPVPLPNSQHKSAGANNLVAIAQAPPPVDFCTLFCSDEANQASRSRSTVSINKDDLPPTARDDLKRTQDYDIGPPPFSSAGKFGLSERSLLSGKESK</sequence>
<name>A0ABR2CIU4_9ROSI</name>
<feature type="region of interest" description="Disordered" evidence="1">
    <location>
        <begin position="53"/>
        <end position="109"/>
    </location>
</feature>
<dbReference type="Proteomes" id="UP001472677">
    <property type="component" value="Unassembled WGS sequence"/>
</dbReference>
<gene>
    <name evidence="2" type="ORF">V6N12_025556</name>
</gene>
<dbReference type="EMBL" id="JBBPBM010000051">
    <property type="protein sequence ID" value="KAK8519521.1"/>
    <property type="molecule type" value="Genomic_DNA"/>
</dbReference>
<protein>
    <submittedName>
        <fullName evidence="2">Uncharacterized protein</fullName>
    </submittedName>
</protein>
<evidence type="ECO:0000313" key="2">
    <source>
        <dbReference type="EMBL" id="KAK8519521.1"/>
    </source>
</evidence>
<proteinExistence type="predicted"/>
<accession>A0ABR2CIU4</accession>
<feature type="region of interest" description="Disordered" evidence="1">
    <location>
        <begin position="1"/>
        <end position="23"/>
    </location>
</feature>
<evidence type="ECO:0000313" key="3">
    <source>
        <dbReference type="Proteomes" id="UP001472677"/>
    </source>
</evidence>
<organism evidence="2 3">
    <name type="scientific">Hibiscus sabdariffa</name>
    <name type="common">roselle</name>
    <dbReference type="NCBI Taxonomy" id="183260"/>
    <lineage>
        <taxon>Eukaryota</taxon>
        <taxon>Viridiplantae</taxon>
        <taxon>Streptophyta</taxon>
        <taxon>Embryophyta</taxon>
        <taxon>Tracheophyta</taxon>
        <taxon>Spermatophyta</taxon>
        <taxon>Magnoliopsida</taxon>
        <taxon>eudicotyledons</taxon>
        <taxon>Gunneridae</taxon>
        <taxon>Pentapetalae</taxon>
        <taxon>rosids</taxon>
        <taxon>malvids</taxon>
        <taxon>Malvales</taxon>
        <taxon>Malvaceae</taxon>
        <taxon>Malvoideae</taxon>
        <taxon>Hibiscus</taxon>
    </lineage>
</organism>
<evidence type="ECO:0000256" key="1">
    <source>
        <dbReference type="SAM" id="MobiDB-lite"/>
    </source>
</evidence>
<keyword evidence="3" id="KW-1185">Reference proteome</keyword>
<reference evidence="2 3" key="1">
    <citation type="journal article" date="2024" name="G3 (Bethesda)">
        <title>Genome assembly of Hibiscus sabdariffa L. provides insights into metabolisms of medicinal natural products.</title>
        <authorList>
            <person name="Kim T."/>
        </authorList>
    </citation>
    <scope>NUCLEOTIDE SEQUENCE [LARGE SCALE GENOMIC DNA]</scope>
    <source>
        <strain evidence="2">TK-2024</strain>
        <tissue evidence="2">Old leaves</tissue>
    </source>
</reference>
<feature type="compositionally biased region" description="Basic and acidic residues" evidence="1">
    <location>
        <begin position="64"/>
        <end position="81"/>
    </location>
</feature>